<feature type="region of interest" description="Disordered" evidence="2">
    <location>
        <begin position="69"/>
        <end position="88"/>
    </location>
</feature>
<dbReference type="GO" id="GO:0000242">
    <property type="term" value="C:pericentriolar material"/>
    <property type="evidence" value="ECO:0007669"/>
    <property type="project" value="TreeGrafter"/>
</dbReference>
<feature type="compositionally biased region" description="Polar residues" evidence="2">
    <location>
        <begin position="76"/>
        <end position="88"/>
    </location>
</feature>
<evidence type="ECO:0000256" key="2">
    <source>
        <dbReference type="SAM" id="MobiDB-lite"/>
    </source>
</evidence>
<feature type="coiled-coil region" evidence="1">
    <location>
        <begin position="225"/>
        <end position="259"/>
    </location>
</feature>
<dbReference type="AlphaFoldDB" id="A0A7R9DAX0"/>
<dbReference type="GO" id="GO:0035371">
    <property type="term" value="C:microtubule plus-end"/>
    <property type="evidence" value="ECO:0007669"/>
    <property type="project" value="TreeGrafter"/>
</dbReference>
<dbReference type="PANTHER" id="PTHR46930">
    <property type="entry name" value="CDK5 REGULATORY SUBUNIT-ASSOCIATED PROTEIN 2"/>
    <property type="match status" value="1"/>
</dbReference>
<feature type="compositionally biased region" description="Polar residues" evidence="2">
    <location>
        <begin position="126"/>
        <end position="140"/>
    </location>
</feature>
<sequence>MPIMPITSPNQSEKLTVELTERCLSRGSSPGQRRSSQSAVYPEVLHQDNAGAHRALSIQRFFTRTTQEHTERCLSRGSSPGQRRSTQSAVYPEVLHQDNAGAHRALSIQRFFTRTTQEHTERCLSRGSSPGQRRSTQSDLQESELHRKLANTERESRERQSELERRLNQVALETSQTALERTRLSSDKLRLEQDVRRLEGRGTEMSREKRGLERDVEQLYRQVSVEQLYRQVSILKQQKAQLEKRLGDYEAANLELEKNMNRLRLGSSRHSETGSDCTSGLTKACSQSSGLEMVGDEASSLELKDPMSLSQPILSRQRSEMSDYVSEDQEYEAVFTQTCSSRLWVTVPAGVPRTLNNSSPDLGIESDPGRFSSLEAPNNIGRIQLVTVTAGEAKEQSRLEQENMELKRRLLRTRRTLEETLVQLTVANQRKKQMERAICRQIHKTNHILKTTRSNLEAAASDEPHPSTDDRN</sequence>
<feature type="region of interest" description="Disordered" evidence="2">
    <location>
        <begin position="453"/>
        <end position="472"/>
    </location>
</feature>
<proteinExistence type="predicted"/>
<dbReference type="GO" id="GO:0090266">
    <property type="term" value="P:regulation of mitotic cell cycle spindle assembly checkpoint"/>
    <property type="evidence" value="ECO:0007669"/>
    <property type="project" value="TreeGrafter"/>
</dbReference>
<evidence type="ECO:0000313" key="3">
    <source>
        <dbReference type="EMBL" id="CAD7411354.1"/>
    </source>
</evidence>
<feature type="region of interest" description="Disordered" evidence="2">
    <location>
        <begin position="119"/>
        <end position="163"/>
    </location>
</feature>
<dbReference type="GO" id="GO:0001578">
    <property type="term" value="P:microtubule bundle formation"/>
    <property type="evidence" value="ECO:0007669"/>
    <property type="project" value="TreeGrafter"/>
</dbReference>
<evidence type="ECO:0000256" key="1">
    <source>
        <dbReference type="SAM" id="Coils"/>
    </source>
</evidence>
<reference evidence="3" key="1">
    <citation type="submission" date="2020-11" db="EMBL/GenBank/DDBJ databases">
        <authorList>
            <person name="Tran Van P."/>
        </authorList>
    </citation>
    <scope>NUCLEOTIDE SEQUENCE</scope>
</reference>
<dbReference type="PANTHER" id="PTHR46930:SF1">
    <property type="entry name" value="CDK5 REGULATORY SUBUNIT-ASSOCIATED PROTEIN 2"/>
    <property type="match status" value="1"/>
</dbReference>
<protein>
    <submittedName>
        <fullName evidence="3">Uncharacterized protein</fullName>
    </submittedName>
</protein>
<dbReference type="GO" id="GO:0008017">
    <property type="term" value="F:microtubule binding"/>
    <property type="evidence" value="ECO:0007669"/>
    <property type="project" value="TreeGrafter"/>
</dbReference>
<dbReference type="InterPro" id="IPR042791">
    <property type="entry name" value="CDK5RAP2"/>
</dbReference>
<name>A0A7R9DAX0_TIMPO</name>
<feature type="coiled-coil region" evidence="1">
    <location>
        <begin position="396"/>
        <end position="437"/>
    </location>
</feature>
<dbReference type="GO" id="GO:0007059">
    <property type="term" value="P:chromosome segregation"/>
    <property type="evidence" value="ECO:0007669"/>
    <property type="project" value="TreeGrafter"/>
</dbReference>
<dbReference type="GO" id="GO:0046600">
    <property type="term" value="P:negative regulation of centriole replication"/>
    <property type="evidence" value="ECO:0007669"/>
    <property type="project" value="TreeGrafter"/>
</dbReference>
<keyword evidence="1" id="KW-0175">Coiled coil</keyword>
<dbReference type="GO" id="GO:0043015">
    <property type="term" value="F:gamma-tubulin binding"/>
    <property type="evidence" value="ECO:0007669"/>
    <property type="project" value="TreeGrafter"/>
</dbReference>
<accession>A0A7R9DAX0</accession>
<gene>
    <name evidence="3" type="ORF">TPSB3V08_LOCUS7838</name>
</gene>
<organism evidence="3">
    <name type="scientific">Timema poppense</name>
    <name type="common">Walking stick</name>
    <dbReference type="NCBI Taxonomy" id="170557"/>
    <lineage>
        <taxon>Eukaryota</taxon>
        <taxon>Metazoa</taxon>
        <taxon>Ecdysozoa</taxon>
        <taxon>Arthropoda</taxon>
        <taxon>Hexapoda</taxon>
        <taxon>Insecta</taxon>
        <taxon>Pterygota</taxon>
        <taxon>Neoptera</taxon>
        <taxon>Polyneoptera</taxon>
        <taxon>Phasmatodea</taxon>
        <taxon>Timematodea</taxon>
        <taxon>Timematoidea</taxon>
        <taxon>Timematidae</taxon>
        <taxon>Timema</taxon>
    </lineage>
</organism>
<feature type="compositionally biased region" description="Basic and acidic residues" evidence="2">
    <location>
        <begin position="143"/>
        <end position="163"/>
    </location>
</feature>
<dbReference type="GO" id="GO:0000132">
    <property type="term" value="P:establishment of mitotic spindle orientation"/>
    <property type="evidence" value="ECO:0007669"/>
    <property type="project" value="TreeGrafter"/>
</dbReference>
<dbReference type="EMBL" id="OD005316">
    <property type="protein sequence ID" value="CAD7411354.1"/>
    <property type="molecule type" value="Genomic_DNA"/>
</dbReference>
<feature type="compositionally biased region" description="Basic and acidic residues" evidence="2">
    <location>
        <begin position="462"/>
        <end position="472"/>
    </location>
</feature>
<dbReference type="GO" id="GO:0007099">
    <property type="term" value="P:centriole replication"/>
    <property type="evidence" value="ECO:0007669"/>
    <property type="project" value="TreeGrafter"/>
</dbReference>
<dbReference type="GO" id="GO:0097431">
    <property type="term" value="C:mitotic spindle pole"/>
    <property type="evidence" value="ECO:0007669"/>
    <property type="project" value="TreeGrafter"/>
</dbReference>